<gene>
    <name evidence="2" type="ORF">DCAF_LOCUS15842</name>
</gene>
<feature type="compositionally biased region" description="Basic and acidic residues" evidence="1">
    <location>
        <begin position="31"/>
        <end position="57"/>
    </location>
</feature>
<proteinExistence type="predicted"/>
<evidence type="ECO:0000313" key="3">
    <source>
        <dbReference type="Proteomes" id="UP001314170"/>
    </source>
</evidence>
<organism evidence="2 3">
    <name type="scientific">Dovyalis caffra</name>
    <dbReference type="NCBI Taxonomy" id="77055"/>
    <lineage>
        <taxon>Eukaryota</taxon>
        <taxon>Viridiplantae</taxon>
        <taxon>Streptophyta</taxon>
        <taxon>Embryophyta</taxon>
        <taxon>Tracheophyta</taxon>
        <taxon>Spermatophyta</taxon>
        <taxon>Magnoliopsida</taxon>
        <taxon>eudicotyledons</taxon>
        <taxon>Gunneridae</taxon>
        <taxon>Pentapetalae</taxon>
        <taxon>rosids</taxon>
        <taxon>fabids</taxon>
        <taxon>Malpighiales</taxon>
        <taxon>Salicaceae</taxon>
        <taxon>Flacourtieae</taxon>
        <taxon>Dovyalis</taxon>
    </lineage>
</organism>
<name>A0AAV1RVP6_9ROSI</name>
<accession>A0AAV1RVP6</accession>
<evidence type="ECO:0000313" key="2">
    <source>
        <dbReference type="EMBL" id="CAK7340756.1"/>
    </source>
</evidence>
<reference evidence="2 3" key="1">
    <citation type="submission" date="2024-01" db="EMBL/GenBank/DDBJ databases">
        <authorList>
            <person name="Waweru B."/>
        </authorList>
    </citation>
    <scope>NUCLEOTIDE SEQUENCE [LARGE SCALE GENOMIC DNA]</scope>
</reference>
<keyword evidence="3" id="KW-1185">Reference proteome</keyword>
<dbReference type="EMBL" id="CAWUPB010001160">
    <property type="protein sequence ID" value="CAK7340756.1"/>
    <property type="molecule type" value="Genomic_DNA"/>
</dbReference>
<feature type="region of interest" description="Disordered" evidence="1">
    <location>
        <begin position="254"/>
        <end position="300"/>
    </location>
</feature>
<feature type="compositionally biased region" description="Basic and acidic residues" evidence="1">
    <location>
        <begin position="265"/>
        <end position="293"/>
    </location>
</feature>
<protein>
    <submittedName>
        <fullName evidence="2">Uncharacterized protein</fullName>
    </submittedName>
</protein>
<feature type="region of interest" description="Disordered" evidence="1">
    <location>
        <begin position="1"/>
        <end position="87"/>
    </location>
</feature>
<dbReference type="Proteomes" id="UP001314170">
    <property type="component" value="Unassembled WGS sequence"/>
</dbReference>
<sequence length="358" mass="39625">MVILALPATVPQKQKPTKRKPFNQKSSSSNYDRRPRPRKENNKEEIHFNPQENEKLRTTVVYIHGSDPDATESSSDEGEQEETLTKKRVRGHFLQVVRIAAQNNGHASPSMITIQEKQELAKNNGHASPSMTNIQEKQEMAKNNGHASPSRINIEEKQELGKNDGHASPSTINIEEKQELAKNDGHASSSMINQEKQELAKNNGHASPLMINIQEKQELAKNNGHASPSMINQEKQEMAKNNGHASPSMINHEKQELGSKSPSLTEKDDQAIQENGRESNKVETDEEKKDGDSSRLFTSSPSVKAADLAVQKELVSECSPSCPSVGLCDVPGPIPDNLDSLMLDRSLVFNFFEGLPDI</sequence>
<evidence type="ECO:0000256" key="1">
    <source>
        <dbReference type="SAM" id="MobiDB-lite"/>
    </source>
</evidence>
<comment type="caution">
    <text evidence="2">The sequence shown here is derived from an EMBL/GenBank/DDBJ whole genome shotgun (WGS) entry which is preliminary data.</text>
</comment>
<dbReference type="AlphaFoldDB" id="A0AAV1RVP6"/>